<proteinExistence type="predicted"/>
<evidence type="ECO:0000313" key="3">
    <source>
        <dbReference type="Proteomes" id="UP000002051"/>
    </source>
</evidence>
<dbReference type="HOGENOM" id="CLU_2926100_0_0_1"/>
<sequence>MADESAPMYIAVAQTKKRAENPPVAANDIRSDISSDPSNGPNWRILQFKLIIVTKVESIIR</sequence>
<reference evidence="1 3" key="2">
    <citation type="journal article" date="2014" name="BMC Genomics">
        <title>An improved genome release (version Mt4.0) for the model legume Medicago truncatula.</title>
        <authorList>
            <person name="Tang H."/>
            <person name="Krishnakumar V."/>
            <person name="Bidwell S."/>
            <person name="Rosen B."/>
            <person name="Chan A."/>
            <person name="Zhou S."/>
            <person name="Gentzbittel L."/>
            <person name="Childs K.L."/>
            <person name="Yandell M."/>
            <person name="Gundlach H."/>
            <person name="Mayer K.F."/>
            <person name="Schwartz D.C."/>
            <person name="Town C.D."/>
        </authorList>
    </citation>
    <scope>GENOME REANNOTATION</scope>
    <source>
        <strain evidence="1">A17</strain>
        <strain evidence="2 3">cv. Jemalong A17</strain>
    </source>
</reference>
<gene>
    <name evidence="1" type="ordered locus">MTR_5g062975</name>
</gene>
<keyword evidence="3" id="KW-1185">Reference proteome</keyword>
<dbReference type="Proteomes" id="UP000002051">
    <property type="component" value="Chromosome 5"/>
</dbReference>
<reference evidence="1 3" key="1">
    <citation type="journal article" date="2011" name="Nature">
        <title>The Medicago genome provides insight into the evolution of rhizobial symbioses.</title>
        <authorList>
            <person name="Young N.D."/>
            <person name="Debelle F."/>
            <person name="Oldroyd G.E."/>
            <person name="Geurts R."/>
            <person name="Cannon S.B."/>
            <person name="Udvardi M.K."/>
            <person name="Benedito V.A."/>
            <person name="Mayer K.F."/>
            <person name="Gouzy J."/>
            <person name="Schoof H."/>
            <person name="Van de Peer Y."/>
            <person name="Proost S."/>
            <person name="Cook D.R."/>
            <person name="Meyers B.C."/>
            <person name="Spannagl M."/>
            <person name="Cheung F."/>
            <person name="De Mita S."/>
            <person name="Krishnakumar V."/>
            <person name="Gundlach H."/>
            <person name="Zhou S."/>
            <person name="Mudge J."/>
            <person name="Bharti A.K."/>
            <person name="Murray J.D."/>
            <person name="Naoumkina M.A."/>
            <person name="Rosen B."/>
            <person name="Silverstein K.A."/>
            <person name="Tang H."/>
            <person name="Rombauts S."/>
            <person name="Zhao P.X."/>
            <person name="Zhou P."/>
            <person name="Barbe V."/>
            <person name="Bardou P."/>
            <person name="Bechner M."/>
            <person name="Bellec A."/>
            <person name="Berger A."/>
            <person name="Berges H."/>
            <person name="Bidwell S."/>
            <person name="Bisseling T."/>
            <person name="Choisne N."/>
            <person name="Couloux A."/>
            <person name="Denny R."/>
            <person name="Deshpande S."/>
            <person name="Dai X."/>
            <person name="Doyle J.J."/>
            <person name="Dudez A.M."/>
            <person name="Farmer A.D."/>
            <person name="Fouteau S."/>
            <person name="Franken C."/>
            <person name="Gibelin C."/>
            <person name="Gish J."/>
            <person name="Goldstein S."/>
            <person name="Gonzalez A.J."/>
            <person name="Green P.J."/>
            <person name="Hallab A."/>
            <person name="Hartog M."/>
            <person name="Hua A."/>
            <person name="Humphray S.J."/>
            <person name="Jeong D.H."/>
            <person name="Jing Y."/>
            <person name="Jocker A."/>
            <person name="Kenton S.M."/>
            <person name="Kim D.J."/>
            <person name="Klee K."/>
            <person name="Lai H."/>
            <person name="Lang C."/>
            <person name="Lin S."/>
            <person name="Macmil S.L."/>
            <person name="Magdelenat G."/>
            <person name="Matthews L."/>
            <person name="McCorrison J."/>
            <person name="Monaghan E.L."/>
            <person name="Mun J.H."/>
            <person name="Najar F.Z."/>
            <person name="Nicholson C."/>
            <person name="Noirot C."/>
            <person name="O'Bleness M."/>
            <person name="Paule C.R."/>
            <person name="Poulain J."/>
            <person name="Prion F."/>
            <person name="Qin B."/>
            <person name="Qu C."/>
            <person name="Retzel E.F."/>
            <person name="Riddle C."/>
            <person name="Sallet E."/>
            <person name="Samain S."/>
            <person name="Samson N."/>
            <person name="Sanders I."/>
            <person name="Saurat O."/>
            <person name="Scarpelli C."/>
            <person name="Schiex T."/>
            <person name="Segurens B."/>
            <person name="Severin A.J."/>
            <person name="Sherrier D.J."/>
            <person name="Shi R."/>
            <person name="Sims S."/>
            <person name="Singer S.R."/>
            <person name="Sinharoy S."/>
            <person name="Sterck L."/>
            <person name="Viollet A."/>
            <person name="Wang B.B."/>
            <person name="Wang K."/>
            <person name="Wang M."/>
            <person name="Wang X."/>
            <person name="Warfsmann J."/>
            <person name="Weissenbach J."/>
            <person name="White D.D."/>
            <person name="White J.D."/>
            <person name="Wiley G.B."/>
            <person name="Wincker P."/>
            <person name="Xing Y."/>
            <person name="Yang L."/>
            <person name="Yao Z."/>
            <person name="Ying F."/>
            <person name="Zhai J."/>
            <person name="Zhou L."/>
            <person name="Zuber A."/>
            <person name="Denarie J."/>
            <person name="Dixon R.A."/>
            <person name="May G.D."/>
            <person name="Schwartz D.C."/>
            <person name="Rogers J."/>
            <person name="Quetier F."/>
            <person name="Town C.D."/>
            <person name="Roe B.A."/>
        </authorList>
    </citation>
    <scope>NUCLEOTIDE SEQUENCE [LARGE SCALE GENOMIC DNA]</scope>
    <source>
        <strain evidence="1">A17</strain>
        <strain evidence="2 3">cv. Jemalong A17</strain>
    </source>
</reference>
<evidence type="ECO:0000313" key="2">
    <source>
        <dbReference type="EnsemblPlants" id="KEH28068"/>
    </source>
</evidence>
<name>A0A072UG10_MEDTR</name>
<dbReference type="AlphaFoldDB" id="A0A072UG10"/>
<dbReference type="EnsemblPlants" id="KEH28068">
    <property type="protein sequence ID" value="KEH28068"/>
    <property type="gene ID" value="MTR_5g062975"/>
</dbReference>
<dbReference type="EMBL" id="CM001221">
    <property type="protein sequence ID" value="KEH28068.1"/>
    <property type="molecule type" value="Genomic_DNA"/>
</dbReference>
<reference evidence="2" key="3">
    <citation type="submission" date="2015-04" db="UniProtKB">
        <authorList>
            <consortium name="EnsemblPlants"/>
        </authorList>
    </citation>
    <scope>IDENTIFICATION</scope>
    <source>
        <strain evidence="2">cv. Jemalong A17</strain>
    </source>
</reference>
<protein>
    <submittedName>
        <fullName evidence="1 2">Uncharacterized protein</fullName>
    </submittedName>
</protein>
<organism evidence="1 3">
    <name type="scientific">Medicago truncatula</name>
    <name type="common">Barrel medic</name>
    <name type="synonym">Medicago tribuloides</name>
    <dbReference type="NCBI Taxonomy" id="3880"/>
    <lineage>
        <taxon>Eukaryota</taxon>
        <taxon>Viridiplantae</taxon>
        <taxon>Streptophyta</taxon>
        <taxon>Embryophyta</taxon>
        <taxon>Tracheophyta</taxon>
        <taxon>Spermatophyta</taxon>
        <taxon>Magnoliopsida</taxon>
        <taxon>eudicotyledons</taxon>
        <taxon>Gunneridae</taxon>
        <taxon>Pentapetalae</taxon>
        <taxon>rosids</taxon>
        <taxon>fabids</taxon>
        <taxon>Fabales</taxon>
        <taxon>Fabaceae</taxon>
        <taxon>Papilionoideae</taxon>
        <taxon>50 kb inversion clade</taxon>
        <taxon>NPAAA clade</taxon>
        <taxon>Hologalegina</taxon>
        <taxon>IRL clade</taxon>
        <taxon>Trifolieae</taxon>
        <taxon>Medicago</taxon>
    </lineage>
</organism>
<accession>A0A072UG10</accession>
<evidence type="ECO:0000313" key="1">
    <source>
        <dbReference type="EMBL" id="KEH28068.1"/>
    </source>
</evidence>